<protein>
    <submittedName>
        <fullName evidence="2">Holin-like toxin</fullName>
    </submittedName>
</protein>
<keyword evidence="1" id="KW-0812">Transmembrane</keyword>
<proteinExistence type="predicted"/>
<reference evidence="2" key="1">
    <citation type="journal article" date="2021" name="PeerJ">
        <title>Extensive microbial diversity within the chicken gut microbiome revealed by metagenomics and culture.</title>
        <authorList>
            <person name="Gilroy R."/>
            <person name="Ravi A."/>
            <person name="Getino M."/>
            <person name="Pursley I."/>
            <person name="Horton D.L."/>
            <person name="Alikhan N.F."/>
            <person name="Baker D."/>
            <person name="Gharbi K."/>
            <person name="Hall N."/>
            <person name="Watson M."/>
            <person name="Adriaenssens E.M."/>
            <person name="Foster-Nyarko E."/>
            <person name="Jarju S."/>
            <person name="Secka A."/>
            <person name="Antonio M."/>
            <person name="Oren A."/>
            <person name="Chaudhuri R.R."/>
            <person name="La Ragione R."/>
            <person name="Hildebrand F."/>
            <person name="Pallen M.J."/>
        </authorList>
    </citation>
    <scope>NUCLEOTIDE SEQUENCE</scope>
    <source>
        <strain evidence="2">CHK171-7178</strain>
    </source>
</reference>
<dbReference type="Proteomes" id="UP000698173">
    <property type="component" value="Unassembled WGS sequence"/>
</dbReference>
<dbReference type="AlphaFoldDB" id="A0A921KDQ6"/>
<sequence length="35" mass="4008">MTTYETMSLLIQLSAVLLTTFTLVVTLIIFFVKKK</sequence>
<keyword evidence="1" id="KW-0472">Membrane</keyword>
<reference evidence="2" key="2">
    <citation type="submission" date="2021-09" db="EMBL/GenBank/DDBJ databases">
        <authorList>
            <person name="Gilroy R."/>
        </authorList>
    </citation>
    <scope>NUCLEOTIDE SEQUENCE</scope>
    <source>
        <strain evidence="2">CHK171-7178</strain>
    </source>
</reference>
<name>A0A921KDQ6_SPOPS</name>
<evidence type="ECO:0000256" key="1">
    <source>
        <dbReference type="SAM" id="Phobius"/>
    </source>
</evidence>
<organism evidence="2 3">
    <name type="scientific">Sporosarcina psychrophila</name>
    <name type="common">Bacillus psychrophilus</name>
    <dbReference type="NCBI Taxonomy" id="1476"/>
    <lineage>
        <taxon>Bacteria</taxon>
        <taxon>Bacillati</taxon>
        <taxon>Bacillota</taxon>
        <taxon>Bacilli</taxon>
        <taxon>Bacillales</taxon>
        <taxon>Caryophanaceae</taxon>
        <taxon>Sporosarcina</taxon>
    </lineage>
</organism>
<accession>A0A921KDQ6</accession>
<gene>
    <name evidence="2" type="ORF">K8V56_11350</name>
</gene>
<dbReference type="EMBL" id="DYWT01000187">
    <property type="protein sequence ID" value="HJF32353.1"/>
    <property type="molecule type" value="Genomic_DNA"/>
</dbReference>
<evidence type="ECO:0000313" key="2">
    <source>
        <dbReference type="EMBL" id="HJF32353.1"/>
    </source>
</evidence>
<feature type="transmembrane region" description="Helical" evidence="1">
    <location>
        <begin position="6"/>
        <end position="32"/>
    </location>
</feature>
<evidence type="ECO:0000313" key="3">
    <source>
        <dbReference type="Proteomes" id="UP000698173"/>
    </source>
</evidence>
<comment type="caution">
    <text evidence="2">The sequence shown here is derived from an EMBL/GenBank/DDBJ whole genome shotgun (WGS) entry which is preliminary data.</text>
</comment>
<keyword evidence="1" id="KW-1133">Transmembrane helix</keyword>